<dbReference type="PANTHER" id="PTHR38530">
    <property type="entry name" value="OS06G0468300 PROTEIN"/>
    <property type="match status" value="1"/>
</dbReference>
<keyword evidence="2" id="KW-1185">Reference proteome</keyword>
<dbReference type="CDD" id="cd20805">
    <property type="entry name" value="C1_DGK_rpt2"/>
    <property type="match status" value="1"/>
</dbReference>
<organism evidence="1 2">
    <name type="scientific">Cephalotus follicularis</name>
    <name type="common">Albany pitcher plant</name>
    <dbReference type="NCBI Taxonomy" id="3775"/>
    <lineage>
        <taxon>Eukaryota</taxon>
        <taxon>Viridiplantae</taxon>
        <taxon>Streptophyta</taxon>
        <taxon>Embryophyta</taxon>
        <taxon>Tracheophyta</taxon>
        <taxon>Spermatophyta</taxon>
        <taxon>Magnoliopsida</taxon>
        <taxon>eudicotyledons</taxon>
        <taxon>Gunneridae</taxon>
        <taxon>Pentapetalae</taxon>
        <taxon>rosids</taxon>
        <taxon>fabids</taxon>
        <taxon>Oxalidales</taxon>
        <taxon>Cephalotaceae</taxon>
        <taxon>Cephalotus</taxon>
    </lineage>
</organism>
<protein>
    <submittedName>
        <fullName evidence="1">Uncharacterized protein</fullName>
    </submittedName>
</protein>
<gene>
    <name evidence="1" type="ORF">CFOL_v3_24603</name>
</gene>
<dbReference type="EMBL" id="BDDD01002340">
    <property type="protein sequence ID" value="GAV81144.1"/>
    <property type="molecule type" value="Genomic_DNA"/>
</dbReference>
<sequence length="366" mass="41127">MTRPQNHHLTTVAAKSSTITTRDLPNLTECHACGFRIDTCTRNPSNNSSRIQTLDSEWRVILLCTKCTSRVESSIICSYCFKESSDDTNCFRCRQCRRSVHRTCFQRHKFSPPWSFSGPDFTVCVDCWIPKPLLSSKVRVLRGDCTEIANYRDLEAKRKRAAVASRALDMVVVEAKNRNKKEVDEDAQLAFRLHRAMNSSPRILSNLLSTVVNSDVPSETSNTSNVGEDCLKPKKITIGKVYLRRRLKDGKNCATCSWLQMNEGEREAEGEAEETCSNKLKESNSDDNGMHSQLKSCRDGDFDRYMFKYRKRKSSTKGMGNIESNVSCQGFPVKCQDSAEQCITLSNDALLPFDLSGQGSASCDGS</sequence>
<dbReference type="Proteomes" id="UP000187406">
    <property type="component" value="Unassembled WGS sequence"/>
</dbReference>
<name>A0A1Q3CLL7_CEPFO</name>
<evidence type="ECO:0000313" key="2">
    <source>
        <dbReference type="Proteomes" id="UP000187406"/>
    </source>
</evidence>
<dbReference type="InParanoid" id="A0A1Q3CLL7"/>
<comment type="caution">
    <text evidence="1">The sequence shown here is derived from an EMBL/GenBank/DDBJ whole genome shotgun (WGS) entry which is preliminary data.</text>
</comment>
<evidence type="ECO:0000313" key="1">
    <source>
        <dbReference type="EMBL" id="GAV81144.1"/>
    </source>
</evidence>
<reference evidence="2" key="1">
    <citation type="submission" date="2016-04" db="EMBL/GenBank/DDBJ databases">
        <title>Cephalotus genome sequencing.</title>
        <authorList>
            <person name="Fukushima K."/>
            <person name="Hasebe M."/>
            <person name="Fang X."/>
        </authorList>
    </citation>
    <scope>NUCLEOTIDE SEQUENCE [LARGE SCALE GENOMIC DNA]</scope>
    <source>
        <strain evidence="2">cv. St1</strain>
    </source>
</reference>
<proteinExistence type="predicted"/>
<dbReference type="OrthoDB" id="730111at2759"/>
<dbReference type="STRING" id="3775.A0A1Q3CLL7"/>
<dbReference type="AlphaFoldDB" id="A0A1Q3CLL7"/>
<accession>A0A1Q3CLL7</accession>